<protein>
    <submittedName>
        <fullName evidence="1">Uncharacterized protein</fullName>
    </submittedName>
</protein>
<comment type="caution">
    <text evidence="1">The sequence shown here is derived from an EMBL/GenBank/DDBJ whole genome shotgun (WGS) entry which is preliminary data.</text>
</comment>
<dbReference type="AlphaFoldDB" id="K0T706"/>
<dbReference type="EMBL" id="AGNL01005173">
    <property type="protein sequence ID" value="EJK72874.1"/>
    <property type="molecule type" value="Genomic_DNA"/>
</dbReference>
<gene>
    <name evidence="1" type="ORF">THAOC_05552</name>
</gene>
<proteinExistence type="predicted"/>
<accession>K0T706</accession>
<name>K0T706_THAOC</name>
<evidence type="ECO:0000313" key="1">
    <source>
        <dbReference type="EMBL" id="EJK72874.1"/>
    </source>
</evidence>
<organism evidence="1 2">
    <name type="scientific">Thalassiosira oceanica</name>
    <name type="common">Marine diatom</name>
    <dbReference type="NCBI Taxonomy" id="159749"/>
    <lineage>
        <taxon>Eukaryota</taxon>
        <taxon>Sar</taxon>
        <taxon>Stramenopiles</taxon>
        <taxon>Ochrophyta</taxon>
        <taxon>Bacillariophyta</taxon>
        <taxon>Coscinodiscophyceae</taxon>
        <taxon>Thalassiosirophycidae</taxon>
        <taxon>Thalassiosirales</taxon>
        <taxon>Thalassiosiraceae</taxon>
        <taxon>Thalassiosira</taxon>
    </lineage>
</organism>
<evidence type="ECO:0000313" key="2">
    <source>
        <dbReference type="Proteomes" id="UP000266841"/>
    </source>
</evidence>
<reference evidence="1 2" key="1">
    <citation type="journal article" date="2012" name="Genome Biol.">
        <title>Genome and low-iron response of an oceanic diatom adapted to chronic iron limitation.</title>
        <authorList>
            <person name="Lommer M."/>
            <person name="Specht M."/>
            <person name="Roy A.S."/>
            <person name="Kraemer L."/>
            <person name="Andreson R."/>
            <person name="Gutowska M.A."/>
            <person name="Wolf J."/>
            <person name="Bergner S.V."/>
            <person name="Schilhabel M.B."/>
            <person name="Klostermeier U.C."/>
            <person name="Beiko R.G."/>
            <person name="Rosenstiel P."/>
            <person name="Hippler M."/>
            <person name="Laroche J."/>
        </authorList>
    </citation>
    <scope>NUCLEOTIDE SEQUENCE [LARGE SCALE GENOMIC DNA]</scope>
    <source>
        <strain evidence="1 2">CCMP1005</strain>
    </source>
</reference>
<keyword evidence="2" id="KW-1185">Reference proteome</keyword>
<dbReference type="Proteomes" id="UP000266841">
    <property type="component" value="Unassembled WGS sequence"/>
</dbReference>
<sequence>MPGWEVASFGRLHARRGSKGRQALCAYGGDNELGRREAVAYGGAYGGAYYDRRACNAFKHSGAYAGRWPYGAFAYDARANTNNFRANARIKILLAALLAKSTEAKFREGASVVRG</sequence>